<name>A0A4U6RZ62_BRAEL</name>
<evidence type="ECO:0000313" key="2">
    <source>
        <dbReference type="Proteomes" id="UP000305095"/>
    </source>
</evidence>
<protein>
    <submittedName>
        <fullName evidence="1">Uncharacterized protein</fullName>
    </submittedName>
</protein>
<accession>A0A4U6RZ62</accession>
<reference evidence="1 2" key="1">
    <citation type="submission" date="2019-05" db="EMBL/GenBank/DDBJ databases">
        <title>Draft Genome of Bradyrhizobium elkanii strain SEMIA 938, Used in Commercial Inoculants for Lupinus spp. in Brazil.</title>
        <authorList>
            <person name="Hungria M."/>
            <person name="Delamuta J.R.M."/>
            <person name="Ribeiro R.A."/>
            <person name="Nogueira M.A."/>
        </authorList>
    </citation>
    <scope>NUCLEOTIDE SEQUENCE [LARGE SCALE GENOMIC DNA]</scope>
    <source>
        <strain evidence="1 2">Semia 938</strain>
    </source>
</reference>
<dbReference type="Proteomes" id="UP000305095">
    <property type="component" value="Unassembled WGS sequence"/>
</dbReference>
<dbReference type="EMBL" id="SZZP01000009">
    <property type="protein sequence ID" value="TKV80559.1"/>
    <property type="molecule type" value="Genomic_DNA"/>
</dbReference>
<comment type="caution">
    <text evidence="1">The sequence shown here is derived from an EMBL/GenBank/DDBJ whole genome shotgun (WGS) entry which is preliminary data.</text>
</comment>
<sequence length="60" mass="6993">MATDAAWTIYCATQRDIDESDRRRSLLERHLRGRKVCEDDPEELTGHGIAYLQRLSQLEC</sequence>
<evidence type="ECO:0000313" key="1">
    <source>
        <dbReference type="EMBL" id="TKV80559.1"/>
    </source>
</evidence>
<gene>
    <name evidence="1" type="ORF">FDV58_16665</name>
</gene>
<proteinExistence type="predicted"/>
<dbReference type="AlphaFoldDB" id="A0A4U6RZ62"/>
<organism evidence="1 2">
    <name type="scientific">Bradyrhizobium elkanii</name>
    <dbReference type="NCBI Taxonomy" id="29448"/>
    <lineage>
        <taxon>Bacteria</taxon>
        <taxon>Pseudomonadati</taxon>
        <taxon>Pseudomonadota</taxon>
        <taxon>Alphaproteobacteria</taxon>
        <taxon>Hyphomicrobiales</taxon>
        <taxon>Nitrobacteraceae</taxon>
        <taxon>Bradyrhizobium</taxon>
    </lineage>
</organism>